<evidence type="ECO:0000313" key="3">
    <source>
        <dbReference type="EnsemblPlants" id="AUR62016266-RA:cds"/>
    </source>
</evidence>
<protein>
    <submittedName>
        <fullName evidence="3">Uncharacterized protein</fullName>
    </submittedName>
</protein>
<dbReference type="AlphaFoldDB" id="A0A803LMT7"/>
<proteinExistence type="predicted"/>
<keyword evidence="2" id="KW-0812">Transmembrane</keyword>
<dbReference type="EnsemblPlants" id="AUR62016266-RA">
    <property type="protein sequence ID" value="AUR62016266-RA:cds"/>
    <property type="gene ID" value="AUR62016266"/>
</dbReference>
<reference evidence="3" key="2">
    <citation type="submission" date="2021-03" db="UniProtKB">
        <authorList>
            <consortium name="EnsemblPlants"/>
        </authorList>
    </citation>
    <scope>IDENTIFICATION</scope>
</reference>
<accession>A0A803LMT7</accession>
<evidence type="ECO:0000313" key="4">
    <source>
        <dbReference type="Proteomes" id="UP000596660"/>
    </source>
</evidence>
<sequence length="254" mass="28596">MQWFTFTVAKANVGFAVYHSHNTRDCAGDLNLSQDAFNAIVDPKAGKIRIRYANLLPKIFQFFNISLDNESPKVGLGSLTKIGILCLPDGSWKLRSDLTPEEASALPSSLSEGKGIANSSTSSSRLDALEFGLDDLRRDIHDRDSKLDQTHELLAIVNAKVNQLFHLSALTFTATAVLCLFMRMLLSMPGKNLPIPQVSEPNIITVEEYGVVKKYRQEEQRKLDEMQRDKTMREAHRRWANRAQADVSFQQDKK</sequence>
<keyword evidence="2" id="KW-1133">Transmembrane helix</keyword>
<reference evidence="3" key="1">
    <citation type="journal article" date="2017" name="Nature">
        <title>The genome of Chenopodium quinoa.</title>
        <authorList>
            <person name="Jarvis D.E."/>
            <person name="Ho Y.S."/>
            <person name="Lightfoot D.J."/>
            <person name="Schmoeckel S.M."/>
            <person name="Li B."/>
            <person name="Borm T.J.A."/>
            <person name="Ohyanagi H."/>
            <person name="Mineta K."/>
            <person name="Michell C.T."/>
            <person name="Saber N."/>
            <person name="Kharbatia N.M."/>
            <person name="Rupper R.R."/>
            <person name="Sharp A.R."/>
            <person name="Dally N."/>
            <person name="Boughton B.A."/>
            <person name="Woo Y.H."/>
            <person name="Gao G."/>
            <person name="Schijlen E.G.W.M."/>
            <person name="Guo X."/>
            <person name="Momin A.A."/>
            <person name="Negrao S."/>
            <person name="Al-Babili S."/>
            <person name="Gehring C."/>
            <person name="Roessner U."/>
            <person name="Jung C."/>
            <person name="Murphy K."/>
            <person name="Arold S.T."/>
            <person name="Gojobori T."/>
            <person name="van der Linden C.G."/>
            <person name="van Loo E.N."/>
            <person name="Jellen E.N."/>
            <person name="Maughan P.J."/>
            <person name="Tester M."/>
        </authorList>
    </citation>
    <scope>NUCLEOTIDE SEQUENCE [LARGE SCALE GENOMIC DNA]</scope>
    <source>
        <strain evidence="3">cv. PI 614886</strain>
    </source>
</reference>
<name>A0A803LMT7_CHEQI</name>
<organism evidence="3 4">
    <name type="scientific">Chenopodium quinoa</name>
    <name type="common">Quinoa</name>
    <dbReference type="NCBI Taxonomy" id="63459"/>
    <lineage>
        <taxon>Eukaryota</taxon>
        <taxon>Viridiplantae</taxon>
        <taxon>Streptophyta</taxon>
        <taxon>Embryophyta</taxon>
        <taxon>Tracheophyta</taxon>
        <taxon>Spermatophyta</taxon>
        <taxon>Magnoliopsida</taxon>
        <taxon>eudicotyledons</taxon>
        <taxon>Gunneridae</taxon>
        <taxon>Pentapetalae</taxon>
        <taxon>Caryophyllales</taxon>
        <taxon>Chenopodiaceae</taxon>
        <taxon>Chenopodioideae</taxon>
        <taxon>Atripliceae</taxon>
        <taxon>Chenopodium</taxon>
    </lineage>
</organism>
<feature type="region of interest" description="Disordered" evidence="1">
    <location>
        <begin position="223"/>
        <end position="254"/>
    </location>
</feature>
<evidence type="ECO:0000256" key="1">
    <source>
        <dbReference type="SAM" id="MobiDB-lite"/>
    </source>
</evidence>
<evidence type="ECO:0000256" key="2">
    <source>
        <dbReference type="SAM" id="Phobius"/>
    </source>
</evidence>
<keyword evidence="2" id="KW-0472">Membrane</keyword>
<feature type="compositionally biased region" description="Basic and acidic residues" evidence="1">
    <location>
        <begin position="223"/>
        <end position="234"/>
    </location>
</feature>
<dbReference type="Proteomes" id="UP000596660">
    <property type="component" value="Unplaced"/>
</dbReference>
<dbReference type="Gramene" id="AUR62016266-RA">
    <property type="protein sequence ID" value="AUR62016266-RA:cds"/>
    <property type="gene ID" value="AUR62016266"/>
</dbReference>
<keyword evidence="4" id="KW-1185">Reference proteome</keyword>
<feature type="transmembrane region" description="Helical" evidence="2">
    <location>
        <begin position="164"/>
        <end position="186"/>
    </location>
</feature>